<dbReference type="PANTHER" id="PTHR21310">
    <property type="entry name" value="AMINOGLYCOSIDE PHOSPHOTRANSFERASE-RELATED-RELATED"/>
    <property type="match status" value="1"/>
</dbReference>
<evidence type="ECO:0000259" key="1">
    <source>
        <dbReference type="Pfam" id="PF01636"/>
    </source>
</evidence>
<dbReference type="Gene3D" id="3.90.1200.10">
    <property type="match status" value="1"/>
</dbReference>
<dbReference type="CDD" id="cd05120">
    <property type="entry name" value="APH_ChoK_like"/>
    <property type="match status" value="1"/>
</dbReference>
<dbReference type="InterPro" id="IPR051678">
    <property type="entry name" value="AGP_Transferase"/>
</dbReference>
<dbReference type="EMBL" id="BFAG01000013">
    <property type="protein sequence ID" value="GBF07294.1"/>
    <property type="molecule type" value="Genomic_DNA"/>
</dbReference>
<organism evidence="2 3">
    <name type="scientific">Deinococcus aerius</name>
    <dbReference type="NCBI Taxonomy" id="200253"/>
    <lineage>
        <taxon>Bacteria</taxon>
        <taxon>Thermotogati</taxon>
        <taxon>Deinococcota</taxon>
        <taxon>Deinococci</taxon>
        <taxon>Deinococcales</taxon>
        <taxon>Deinococcaceae</taxon>
        <taxon>Deinococcus</taxon>
    </lineage>
</organism>
<dbReference type="Proteomes" id="UP000236569">
    <property type="component" value="Unassembled WGS sequence"/>
</dbReference>
<keyword evidence="2" id="KW-0808">Transferase</keyword>
<reference evidence="3" key="1">
    <citation type="submission" date="2018-01" db="EMBL/GenBank/DDBJ databases">
        <title>Draft Genome Sequence of the Radioresistant Bacterium Deinococcus aerius TR0125, Isolated from the Higher Atmosphere above Japan.</title>
        <authorList>
            <person name="Satoh K."/>
            <person name="Arai H."/>
            <person name="Sanzen T."/>
            <person name="Kawaguchi Y."/>
            <person name="Hayashi H."/>
            <person name="Yokobori S."/>
            <person name="Yamagishi A."/>
            <person name="Oono Y."/>
            <person name="Narumi I."/>
        </authorList>
    </citation>
    <scope>NUCLEOTIDE SEQUENCE [LARGE SCALE GENOMIC DNA]</scope>
    <source>
        <strain evidence="3">TR0125</strain>
    </source>
</reference>
<dbReference type="InterPro" id="IPR016259">
    <property type="entry name" value="Hygromycin-B_Kinase"/>
</dbReference>
<dbReference type="PANTHER" id="PTHR21310:SF15">
    <property type="entry name" value="AMINOGLYCOSIDE PHOSPHOTRANSFERASE DOMAIN-CONTAINING PROTEIN"/>
    <property type="match status" value="1"/>
</dbReference>
<dbReference type="AlphaFoldDB" id="A0A2I9CYQ1"/>
<protein>
    <submittedName>
        <fullName evidence="2">Detoxifying phosphotransferase</fullName>
    </submittedName>
</protein>
<name>A0A2I9CYQ1_9DEIO</name>
<dbReference type="InterPro" id="IPR002575">
    <property type="entry name" value="Aminoglycoside_PTrfase"/>
</dbReference>
<gene>
    <name evidence="2" type="ORF">DAERI_130124</name>
</gene>
<dbReference type="SUPFAM" id="SSF56112">
    <property type="entry name" value="Protein kinase-like (PK-like)"/>
    <property type="match status" value="1"/>
</dbReference>
<accession>A0A2I9CYQ1</accession>
<feature type="domain" description="Aminoglycoside phosphotransferase" evidence="1">
    <location>
        <begin position="50"/>
        <end position="259"/>
    </location>
</feature>
<dbReference type="OrthoDB" id="2801014at2"/>
<dbReference type="RefSeq" id="WP_103130615.1">
    <property type="nucleotide sequence ID" value="NZ_BFAG01000013.1"/>
</dbReference>
<dbReference type="GO" id="GO:0016740">
    <property type="term" value="F:transferase activity"/>
    <property type="evidence" value="ECO:0007669"/>
    <property type="project" value="UniProtKB-KW"/>
</dbReference>
<evidence type="ECO:0000313" key="3">
    <source>
        <dbReference type="Proteomes" id="UP000236569"/>
    </source>
</evidence>
<proteinExistence type="predicted"/>
<sequence>MLLPEPLTYGAFLTLHTQPLAPWRAALEEVRERHGLPEGDFTRFRLGKNAVFAVGDAVVKLVPPFWAGDARREGAALRAVRGQLPLPTPDLLAGGTLGKWAYLVTRRLPGRPLREVWGELAESEQIRLAGQQAELLRAVQALPLPADLHFDWPGLLLRQGLELPRELRAPPALARSAEAFLLDVVWNGPGFAHAPVLLHGDLNFLNLLCGEQAGHVTLTGLIDWSDARSGPPAHDLISPAVNQFRRWPAARRAWAATLNLTPDEVHEATARALLYYPDEWDGILEDLHLTGADNWMEVGTALFGPS</sequence>
<dbReference type="PIRSF" id="PIRSF000707">
    <property type="entry name" value="Hygromycin-B_kinase"/>
    <property type="match status" value="1"/>
</dbReference>
<dbReference type="Pfam" id="PF01636">
    <property type="entry name" value="APH"/>
    <property type="match status" value="1"/>
</dbReference>
<dbReference type="InterPro" id="IPR011009">
    <property type="entry name" value="Kinase-like_dom_sf"/>
</dbReference>
<keyword evidence="3" id="KW-1185">Reference proteome</keyword>
<comment type="caution">
    <text evidence="2">The sequence shown here is derived from an EMBL/GenBank/DDBJ whole genome shotgun (WGS) entry which is preliminary data.</text>
</comment>
<evidence type="ECO:0000313" key="2">
    <source>
        <dbReference type="EMBL" id="GBF07294.1"/>
    </source>
</evidence>